<evidence type="ECO:0000313" key="1">
    <source>
        <dbReference type="Proteomes" id="UP000887565"/>
    </source>
</evidence>
<dbReference type="AlphaFoldDB" id="A0A915K526"/>
<keyword evidence="1" id="KW-1185">Reference proteome</keyword>
<name>A0A915K526_ROMCU</name>
<reference evidence="2" key="1">
    <citation type="submission" date="2022-11" db="UniProtKB">
        <authorList>
            <consortium name="WormBaseParasite"/>
        </authorList>
    </citation>
    <scope>IDENTIFICATION</scope>
</reference>
<protein>
    <submittedName>
        <fullName evidence="2">Uncharacterized protein</fullName>
    </submittedName>
</protein>
<organism evidence="1 2">
    <name type="scientific">Romanomermis culicivorax</name>
    <name type="common">Nematode worm</name>
    <dbReference type="NCBI Taxonomy" id="13658"/>
    <lineage>
        <taxon>Eukaryota</taxon>
        <taxon>Metazoa</taxon>
        <taxon>Ecdysozoa</taxon>
        <taxon>Nematoda</taxon>
        <taxon>Enoplea</taxon>
        <taxon>Dorylaimia</taxon>
        <taxon>Mermithida</taxon>
        <taxon>Mermithoidea</taxon>
        <taxon>Mermithidae</taxon>
        <taxon>Romanomermis</taxon>
    </lineage>
</organism>
<evidence type="ECO:0000313" key="2">
    <source>
        <dbReference type="WBParaSite" id="nRc.2.0.1.t33826-RA"/>
    </source>
</evidence>
<accession>A0A915K526</accession>
<sequence length="203" mass="22425">MFDRRRFVDFLFNITTCRNKVLVCGHTPSTASITIRVPSQILVAVETSPQKSTCPGESTRFIKLDFSETFYTYNERKAFNLSCICSIDSSGNSSNFSSRAVAWRLVDGLSISPLGNLGALTRSSLTISFKIFSTSSSLSSSKFSSFVESSVSSNISSIIPAFIISLLNSRIVWAMSATRTKFCMLFMTSALFCKQPDKRTTET</sequence>
<proteinExistence type="predicted"/>
<dbReference type="WBParaSite" id="nRc.2.0.1.t33826-RA">
    <property type="protein sequence ID" value="nRc.2.0.1.t33826-RA"/>
    <property type="gene ID" value="nRc.2.0.1.g33826"/>
</dbReference>
<dbReference type="Proteomes" id="UP000887565">
    <property type="component" value="Unplaced"/>
</dbReference>